<dbReference type="GO" id="GO:0004601">
    <property type="term" value="F:peroxidase activity"/>
    <property type="evidence" value="ECO:0007669"/>
    <property type="project" value="UniProtKB-KW"/>
</dbReference>
<keyword evidence="1" id="KW-0575">Peroxidase</keyword>
<keyword evidence="1" id="KW-0560">Oxidoreductase</keyword>
<organism evidence="1 2">
    <name type="scientific">Streptosporangium sandarakinum</name>
    <dbReference type="NCBI Taxonomy" id="1260955"/>
    <lineage>
        <taxon>Bacteria</taxon>
        <taxon>Bacillati</taxon>
        <taxon>Actinomycetota</taxon>
        <taxon>Actinomycetes</taxon>
        <taxon>Streptosporangiales</taxon>
        <taxon>Streptosporangiaceae</taxon>
        <taxon>Streptosporangium</taxon>
    </lineage>
</organism>
<evidence type="ECO:0000313" key="1">
    <source>
        <dbReference type="EMBL" id="NYF43777.1"/>
    </source>
</evidence>
<dbReference type="Gene3D" id="1.20.1290.10">
    <property type="entry name" value="AhpD-like"/>
    <property type="match status" value="1"/>
</dbReference>
<dbReference type="EMBL" id="JACCCO010000003">
    <property type="protein sequence ID" value="NYF43777.1"/>
    <property type="molecule type" value="Genomic_DNA"/>
</dbReference>
<sequence>MKKAVASARKGAGTVGDPLRLIRFTRPGKKRSRAYITLNSDEPGVRGLFRFRPETALPLNALVDVLLRGESTLTQGERELIATYVSARNECRFCCYTHAALAAVRLPEGMPLVQAVCADPESAPVSAKLKALLRLAGAVQEGGRHVTEEHVTAARAEGATDLEIHDTVLIAAAFCMFNRYVDGLGTHAPDDPDAYAARARMKGGYVTVLAEALRQAQA</sequence>
<dbReference type="AlphaFoldDB" id="A0A852V1M9"/>
<dbReference type="PANTHER" id="PTHR35446">
    <property type="entry name" value="SI:CH211-175M2.5"/>
    <property type="match status" value="1"/>
</dbReference>
<keyword evidence="2" id="KW-1185">Reference proteome</keyword>
<dbReference type="RefSeq" id="WP_246424751.1">
    <property type="nucleotide sequence ID" value="NZ_JACCCO010000003.1"/>
</dbReference>
<dbReference type="PANTHER" id="PTHR35446:SF2">
    <property type="entry name" value="CARBOXYMUCONOLACTONE DECARBOXYLASE-LIKE DOMAIN-CONTAINING PROTEIN"/>
    <property type="match status" value="1"/>
</dbReference>
<dbReference type="Proteomes" id="UP000576393">
    <property type="component" value="Unassembled WGS sequence"/>
</dbReference>
<name>A0A852V1M9_9ACTN</name>
<gene>
    <name evidence="1" type="ORF">HDA43_006004</name>
</gene>
<evidence type="ECO:0000313" key="2">
    <source>
        <dbReference type="Proteomes" id="UP000576393"/>
    </source>
</evidence>
<accession>A0A852V1M9</accession>
<protein>
    <submittedName>
        <fullName evidence="1">Putative peroxidase-related enzyme</fullName>
    </submittedName>
</protein>
<comment type="caution">
    <text evidence="1">The sequence shown here is derived from an EMBL/GenBank/DDBJ whole genome shotgun (WGS) entry which is preliminary data.</text>
</comment>
<reference evidence="1 2" key="1">
    <citation type="submission" date="2020-07" db="EMBL/GenBank/DDBJ databases">
        <title>Sequencing the genomes of 1000 actinobacteria strains.</title>
        <authorList>
            <person name="Klenk H.-P."/>
        </authorList>
    </citation>
    <scope>NUCLEOTIDE SEQUENCE [LARGE SCALE GENOMIC DNA]</scope>
    <source>
        <strain evidence="1 2">DSM 45763</strain>
    </source>
</reference>
<dbReference type="SUPFAM" id="SSF69118">
    <property type="entry name" value="AhpD-like"/>
    <property type="match status" value="1"/>
</dbReference>
<dbReference type="InterPro" id="IPR029032">
    <property type="entry name" value="AhpD-like"/>
</dbReference>
<proteinExistence type="predicted"/>